<feature type="region of interest" description="Domain III" evidence="6">
    <location>
        <begin position="146"/>
        <end position="190"/>
    </location>
</feature>
<keyword evidence="4 6" id="KW-0233">DNA recombination</keyword>
<dbReference type="GO" id="GO:0005737">
    <property type="term" value="C:cytoplasm"/>
    <property type="evidence" value="ECO:0007669"/>
    <property type="project" value="UniProtKB-SubCell"/>
</dbReference>
<dbReference type="Pfam" id="PF01330">
    <property type="entry name" value="RuvA_N"/>
    <property type="match status" value="1"/>
</dbReference>
<dbReference type="EMBL" id="MHTT01000015">
    <property type="protein sequence ID" value="OHA65214.1"/>
    <property type="molecule type" value="Genomic_DNA"/>
</dbReference>
<dbReference type="GO" id="GO:0006281">
    <property type="term" value="P:DNA repair"/>
    <property type="evidence" value="ECO:0007669"/>
    <property type="project" value="UniProtKB-UniRule"/>
</dbReference>
<dbReference type="GO" id="GO:0048476">
    <property type="term" value="C:Holliday junction resolvase complex"/>
    <property type="evidence" value="ECO:0007669"/>
    <property type="project" value="UniProtKB-UniRule"/>
</dbReference>
<evidence type="ECO:0000313" key="9">
    <source>
        <dbReference type="Proteomes" id="UP000178065"/>
    </source>
</evidence>
<dbReference type="InterPro" id="IPR011114">
    <property type="entry name" value="RuvA_C"/>
</dbReference>
<dbReference type="Pfam" id="PF07499">
    <property type="entry name" value="RuvA_C"/>
    <property type="match status" value="1"/>
</dbReference>
<dbReference type="Gene3D" id="1.10.150.20">
    <property type="entry name" value="5' to 3' exonuclease, C-terminal subdomain"/>
    <property type="match status" value="1"/>
</dbReference>
<dbReference type="GO" id="GO:0009379">
    <property type="term" value="C:Holliday junction helicase complex"/>
    <property type="evidence" value="ECO:0007669"/>
    <property type="project" value="InterPro"/>
</dbReference>
<dbReference type="STRING" id="1802448.A2672_01880"/>
<evidence type="ECO:0000256" key="4">
    <source>
        <dbReference type="ARBA" id="ARBA00023172"/>
    </source>
</evidence>
<comment type="domain">
    <text evidence="6">Has three domains with a flexible linker between the domains II and III and assumes an 'L' shape. Domain III is highly mobile and contacts RuvB.</text>
</comment>
<dbReference type="SUPFAM" id="SSF47781">
    <property type="entry name" value="RuvA domain 2-like"/>
    <property type="match status" value="1"/>
</dbReference>
<evidence type="ECO:0000259" key="7">
    <source>
        <dbReference type="PROSITE" id="PS50030"/>
    </source>
</evidence>
<comment type="function">
    <text evidence="6">The RuvA-RuvB-RuvC complex processes Holliday junction (HJ) DNA during genetic recombination and DNA repair, while the RuvA-RuvB complex plays an important role in the rescue of blocked DNA replication forks via replication fork reversal (RFR). RuvA specifically binds to HJ cruciform DNA, conferring on it an open structure. The RuvB hexamer acts as an ATP-dependent pump, pulling dsDNA into and through the RuvAB complex. HJ branch migration allows RuvC to scan DNA until it finds its consensus sequence, where it cleaves and resolves the cruciform DNA.</text>
</comment>
<keyword evidence="8" id="KW-0547">Nucleotide-binding</keyword>
<dbReference type="GO" id="GO:0009378">
    <property type="term" value="F:four-way junction helicase activity"/>
    <property type="evidence" value="ECO:0007669"/>
    <property type="project" value="InterPro"/>
</dbReference>
<keyword evidence="8" id="KW-0347">Helicase</keyword>
<dbReference type="GO" id="GO:0006310">
    <property type="term" value="P:DNA recombination"/>
    <property type="evidence" value="ECO:0007669"/>
    <property type="project" value="UniProtKB-UniRule"/>
</dbReference>
<keyword evidence="8" id="KW-0067">ATP-binding</keyword>
<dbReference type="PROSITE" id="PS50030">
    <property type="entry name" value="UBA"/>
    <property type="match status" value="1"/>
</dbReference>
<feature type="region of interest" description="Domain I" evidence="6">
    <location>
        <begin position="1"/>
        <end position="64"/>
    </location>
</feature>
<dbReference type="GO" id="GO:0000400">
    <property type="term" value="F:four-way junction DNA binding"/>
    <property type="evidence" value="ECO:0007669"/>
    <property type="project" value="UniProtKB-UniRule"/>
</dbReference>
<reference evidence="8 9" key="1">
    <citation type="journal article" date="2016" name="Nat. Commun.">
        <title>Thousands of microbial genomes shed light on interconnected biogeochemical processes in an aquifer system.</title>
        <authorList>
            <person name="Anantharaman K."/>
            <person name="Brown C.T."/>
            <person name="Hug L.A."/>
            <person name="Sharon I."/>
            <person name="Castelle C.J."/>
            <person name="Probst A.J."/>
            <person name="Thomas B.C."/>
            <person name="Singh A."/>
            <person name="Wilkins M.J."/>
            <person name="Karaoz U."/>
            <person name="Brodie E.L."/>
            <person name="Williams K.H."/>
            <person name="Hubbard S.S."/>
            <person name="Banfield J.F."/>
        </authorList>
    </citation>
    <scope>NUCLEOTIDE SEQUENCE [LARGE SCALE GENOMIC DNA]</scope>
</reference>
<accession>A0A1G2QX58</accession>
<dbReference type="Gene3D" id="2.40.50.140">
    <property type="entry name" value="Nucleic acid-binding proteins"/>
    <property type="match status" value="1"/>
</dbReference>
<keyword evidence="8" id="KW-0378">Hydrolase</keyword>
<dbReference type="InterPro" id="IPR000085">
    <property type="entry name" value="RuvA"/>
</dbReference>
<dbReference type="SUPFAM" id="SSF50249">
    <property type="entry name" value="Nucleic acid-binding proteins"/>
    <property type="match status" value="1"/>
</dbReference>
<evidence type="ECO:0000256" key="1">
    <source>
        <dbReference type="ARBA" id="ARBA00022490"/>
    </source>
</evidence>
<keyword evidence="2 6" id="KW-0227">DNA damage</keyword>
<gene>
    <name evidence="6" type="primary">ruvA</name>
    <name evidence="8" type="ORF">A2672_01880</name>
</gene>
<evidence type="ECO:0000313" key="8">
    <source>
        <dbReference type="EMBL" id="OHA65214.1"/>
    </source>
</evidence>
<keyword evidence="1 6" id="KW-0963">Cytoplasm</keyword>
<dbReference type="Proteomes" id="UP000178065">
    <property type="component" value="Unassembled WGS sequence"/>
</dbReference>
<comment type="subunit">
    <text evidence="6">Homotetramer. Forms an RuvA(8)-RuvB(12)-Holliday junction (HJ) complex. HJ DNA is sandwiched between 2 RuvA tetramers; dsDNA enters through RuvA and exits via RuvB. An RuvB hexamer assembles on each DNA strand where it exits the tetramer. Each RuvB hexamer is contacted by two RuvA subunits (via domain III) on 2 adjacent RuvB subunits; this complex drives branch migration. In the full resolvosome a probable DNA-RuvA(4)-RuvB(12)-RuvC(2) complex forms which resolves the HJ.</text>
</comment>
<dbReference type="Pfam" id="PF14520">
    <property type="entry name" value="HHH_5"/>
    <property type="match status" value="1"/>
</dbReference>
<dbReference type="NCBIfam" id="TIGR00084">
    <property type="entry name" value="ruvA"/>
    <property type="match status" value="1"/>
</dbReference>
<organism evidence="8 9">
    <name type="scientific">Candidatus Wildermuthbacteria bacterium RIFCSPHIGHO2_01_FULL_49_22b</name>
    <dbReference type="NCBI Taxonomy" id="1802448"/>
    <lineage>
        <taxon>Bacteria</taxon>
        <taxon>Candidatus Wildermuthiibacteriota</taxon>
    </lineage>
</organism>
<evidence type="ECO:0000256" key="3">
    <source>
        <dbReference type="ARBA" id="ARBA00023125"/>
    </source>
</evidence>
<name>A0A1G2QX58_9BACT</name>
<comment type="similarity">
    <text evidence="6">Belongs to the RuvA family.</text>
</comment>
<feature type="domain" description="UBA" evidence="7">
    <location>
        <begin position="143"/>
        <end position="183"/>
    </location>
</feature>
<sequence length="190" mass="20570">MISYIKGRVIAKGPDYIITEAGGIGYKVYVAENRLPSFPVGQEAELYCHLHVKREETLELYGMESPQALEVFETADNISGIGPKAALLIASLGSMEQLKAAIEKGDVAYFAKVHGVGQKKIQKIILELTGKLKSLGQRKAKSPEDKEAMDALLALGFSRSKAREALSHLPANLSSSEEKVRGALKAMRAA</sequence>
<dbReference type="InterPro" id="IPR015940">
    <property type="entry name" value="UBA"/>
</dbReference>
<evidence type="ECO:0000256" key="5">
    <source>
        <dbReference type="ARBA" id="ARBA00023204"/>
    </source>
</evidence>
<dbReference type="Gene3D" id="1.10.8.10">
    <property type="entry name" value="DNA helicase RuvA subunit, C-terminal domain"/>
    <property type="match status" value="1"/>
</dbReference>
<keyword evidence="3 6" id="KW-0238">DNA-binding</keyword>
<evidence type="ECO:0000256" key="2">
    <source>
        <dbReference type="ARBA" id="ARBA00022763"/>
    </source>
</evidence>
<dbReference type="InterPro" id="IPR012340">
    <property type="entry name" value="NA-bd_OB-fold"/>
</dbReference>
<dbReference type="SUPFAM" id="SSF46929">
    <property type="entry name" value="DNA helicase RuvA subunit, C-terminal domain"/>
    <property type="match status" value="1"/>
</dbReference>
<dbReference type="GO" id="GO:0005524">
    <property type="term" value="F:ATP binding"/>
    <property type="evidence" value="ECO:0007669"/>
    <property type="project" value="InterPro"/>
</dbReference>
<dbReference type="CDD" id="cd14332">
    <property type="entry name" value="UBA_RuvA_C"/>
    <property type="match status" value="1"/>
</dbReference>
<keyword evidence="5 6" id="KW-0234">DNA repair</keyword>
<proteinExistence type="inferred from homology"/>
<dbReference type="InterPro" id="IPR013849">
    <property type="entry name" value="DNA_helicase_Holl-junc_RuvA_I"/>
</dbReference>
<dbReference type="InterPro" id="IPR010994">
    <property type="entry name" value="RuvA_2-like"/>
</dbReference>
<protein>
    <recommendedName>
        <fullName evidence="6">Holliday junction branch migration complex subunit RuvA</fullName>
    </recommendedName>
</protein>
<dbReference type="HAMAP" id="MF_00031">
    <property type="entry name" value="DNA_HJ_migration_RuvA"/>
    <property type="match status" value="1"/>
</dbReference>
<comment type="caution">
    <text evidence="8">The sequence shown here is derived from an EMBL/GenBank/DDBJ whole genome shotgun (WGS) entry which is preliminary data.</text>
</comment>
<comment type="caution">
    <text evidence="6">Lacks conserved residue(s) required for the propagation of feature annotation.</text>
</comment>
<evidence type="ECO:0000256" key="6">
    <source>
        <dbReference type="HAMAP-Rule" id="MF_00031"/>
    </source>
</evidence>
<comment type="subcellular location">
    <subcellularLocation>
        <location evidence="6">Cytoplasm</location>
    </subcellularLocation>
</comment>
<dbReference type="InterPro" id="IPR036267">
    <property type="entry name" value="RuvA_C_sf"/>
</dbReference>
<dbReference type="AlphaFoldDB" id="A0A1G2QX58"/>